<name>A0A2T5C340_9BACT</name>
<dbReference type="EMBL" id="QAAD01000006">
    <property type="protein sequence ID" value="PTN09119.1"/>
    <property type="molecule type" value="Genomic_DNA"/>
</dbReference>
<comment type="caution">
    <text evidence="2">The sequence shown here is derived from an EMBL/GenBank/DDBJ whole genome shotgun (WGS) entry which is preliminary data.</text>
</comment>
<dbReference type="Proteomes" id="UP000243525">
    <property type="component" value="Unassembled WGS sequence"/>
</dbReference>
<proteinExistence type="predicted"/>
<reference evidence="2 3" key="1">
    <citation type="submission" date="2018-04" db="EMBL/GenBank/DDBJ databases">
        <title>Genomic Encyclopedia of Archaeal and Bacterial Type Strains, Phase II (KMG-II): from individual species to whole genera.</title>
        <authorList>
            <person name="Goeker M."/>
        </authorList>
    </citation>
    <scope>NUCLEOTIDE SEQUENCE [LARGE SCALE GENOMIC DNA]</scope>
    <source>
        <strain evidence="2 3">DSM 28823</strain>
    </source>
</reference>
<dbReference type="AlphaFoldDB" id="A0A2T5C340"/>
<dbReference type="OrthoDB" id="676025at2"/>
<sequence>MSSGKVVLGVLAGLAAGAALGVLFAPDSGEATRRKIAEKGEDFLDDAKDKIQDLMDDLHKQVDSAKEKVKDLETKIHQKTKEEPTSN</sequence>
<dbReference type="PANTHER" id="PTHR35792">
    <property type="entry name" value="GENERAL STRESS PROTEIN"/>
    <property type="match status" value="1"/>
</dbReference>
<accession>A0A2T5C340</accession>
<evidence type="ECO:0000313" key="3">
    <source>
        <dbReference type="Proteomes" id="UP000243525"/>
    </source>
</evidence>
<evidence type="ECO:0000256" key="1">
    <source>
        <dbReference type="SAM" id="Coils"/>
    </source>
</evidence>
<keyword evidence="1" id="KW-0175">Coiled coil</keyword>
<organism evidence="2 3">
    <name type="scientific">Mangrovibacterium marinum</name>
    <dbReference type="NCBI Taxonomy" id="1639118"/>
    <lineage>
        <taxon>Bacteria</taxon>
        <taxon>Pseudomonadati</taxon>
        <taxon>Bacteroidota</taxon>
        <taxon>Bacteroidia</taxon>
        <taxon>Marinilabiliales</taxon>
        <taxon>Prolixibacteraceae</taxon>
        <taxon>Mangrovibacterium</taxon>
    </lineage>
</organism>
<dbReference type="InterPro" id="IPR024623">
    <property type="entry name" value="YtxH"/>
</dbReference>
<dbReference type="PANTHER" id="PTHR35792:SF2">
    <property type="entry name" value="GENERAL STRESS PROTEIN"/>
    <property type="match status" value="1"/>
</dbReference>
<keyword evidence="3" id="KW-1185">Reference proteome</keyword>
<dbReference type="InterPro" id="IPR052928">
    <property type="entry name" value="Desiccation-related_membrane"/>
</dbReference>
<dbReference type="RefSeq" id="WP_107822023.1">
    <property type="nucleotide sequence ID" value="NZ_OY782574.1"/>
</dbReference>
<feature type="coiled-coil region" evidence="1">
    <location>
        <begin position="44"/>
        <end position="82"/>
    </location>
</feature>
<gene>
    <name evidence="2" type="ORF">C8N47_106221</name>
</gene>
<dbReference type="Pfam" id="PF12732">
    <property type="entry name" value="YtxH"/>
    <property type="match status" value="1"/>
</dbReference>
<evidence type="ECO:0000313" key="2">
    <source>
        <dbReference type="EMBL" id="PTN09119.1"/>
    </source>
</evidence>
<protein>
    <submittedName>
        <fullName evidence="2">Gas vesicle protein</fullName>
    </submittedName>
</protein>